<dbReference type="Gene3D" id="2.40.50.260">
    <property type="entry name" value="Nucleic acid-binding protein domain"/>
    <property type="match status" value="1"/>
</dbReference>
<accession>A0A6J5NLF5</accession>
<dbReference type="Pfam" id="PF04717">
    <property type="entry name" value="Phage_base_V"/>
    <property type="match status" value="1"/>
</dbReference>
<organism evidence="3">
    <name type="scientific">uncultured Caudovirales phage</name>
    <dbReference type="NCBI Taxonomy" id="2100421"/>
    <lineage>
        <taxon>Viruses</taxon>
        <taxon>Duplodnaviria</taxon>
        <taxon>Heunggongvirae</taxon>
        <taxon>Uroviricota</taxon>
        <taxon>Caudoviricetes</taxon>
        <taxon>Peduoviridae</taxon>
        <taxon>Maltschvirus</taxon>
        <taxon>Maltschvirus maltsch</taxon>
    </lineage>
</organism>
<dbReference type="EMBL" id="LR796670">
    <property type="protein sequence ID" value="CAB4159532.1"/>
    <property type="molecule type" value="Genomic_DNA"/>
</dbReference>
<dbReference type="InterPro" id="IPR006531">
    <property type="entry name" value="Gp5/Vgr_OB"/>
</dbReference>
<evidence type="ECO:0000259" key="2">
    <source>
        <dbReference type="Pfam" id="PF04717"/>
    </source>
</evidence>
<evidence type="ECO:0000313" key="3">
    <source>
        <dbReference type="EMBL" id="CAB4159532.1"/>
    </source>
</evidence>
<reference evidence="3" key="1">
    <citation type="submission" date="2020-04" db="EMBL/GenBank/DDBJ databases">
        <authorList>
            <person name="Chiriac C."/>
            <person name="Salcher M."/>
            <person name="Ghai R."/>
            <person name="Kavagutti S V."/>
        </authorList>
    </citation>
    <scope>NUCLEOTIDE SEQUENCE</scope>
</reference>
<proteinExistence type="predicted"/>
<name>A0A6J5NLF5_9CAUD</name>
<gene>
    <name evidence="3" type="ORF">UFOVP699_268</name>
</gene>
<feature type="region of interest" description="Disordered" evidence="1">
    <location>
        <begin position="209"/>
        <end position="239"/>
    </location>
</feature>
<dbReference type="SUPFAM" id="SSF69255">
    <property type="entry name" value="gp5 N-terminal domain-like"/>
    <property type="match status" value="1"/>
</dbReference>
<protein>
    <recommendedName>
        <fullName evidence="2">Gp5/Type VI secretion system Vgr protein OB-fold domain-containing protein</fullName>
    </recommendedName>
</protein>
<feature type="domain" description="Gp5/Type VI secretion system Vgr protein OB-fold" evidence="2">
    <location>
        <begin position="21"/>
        <end position="94"/>
    </location>
</feature>
<feature type="compositionally biased region" description="Polar residues" evidence="1">
    <location>
        <begin position="221"/>
        <end position="233"/>
    </location>
</feature>
<sequence>MYENHDIEKRDFNDLLEKQFLGVIVKIDDPRKEGRARVRVYSIHDDLEEEDIPWAYPKNKSLFFGKEGKAGSISIPKIGSLVAVRFNNGDPYSPEYFAIHELAQDIKDELNEEYDGSHIILFDGDQELKVWFTINKGLTLSIKDASVNIKEDIVTVAVKETTITVEDQLITLTAPGMSSKVVVDCKNIELGAGATEAVIKGNAFQQLFNSHTHPTPAGPSSAPTLPMTSVHLSKTSKTK</sequence>
<evidence type="ECO:0000256" key="1">
    <source>
        <dbReference type="SAM" id="MobiDB-lite"/>
    </source>
</evidence>